<feature type="transmembrane region" description="Helical" evidence="1">
    <location>
        <begin position="30"/>
        <end position="52"/>
    </location>
</feature>
<name>A0A844HSC2_9RHOB</name>
<keyword evidence="1" id="KW-1133">Transmembrane helix</keyword>
<keyword evidence="1" id="KW-0472">Membrane</keyword>
<dbReference type="Proteomes" id="UP000449846">
    <property type="component" value="Unassembled WGS sequence"/>
</dbReference>
<evidence type="ECO:0000256" key="1">
    <source>
        <dbReference type="SAM" id="Phobius"/>
    </source>
</evidence>
<dbReference type="EMBL" id="WMIG01000013">
    <property type="protein sequence ID" value="MTH61105.1"/>
    <property type="molecule type" value="Genomic_DNA"/>
</dbReference>
<dbReference type="AlphaFoldDB" id="A0A844HSC2"/>
<gene>
    <name evidence="2" type="ORF">GL300_18000</name>
</gene>
<evidence type="ECO:0000313" key="3">
    <source>
        <dbReference type="Proteomes" id="UP000449846"/>
    </source>
</evidence>
<sequence length="57" mass="5868">MSRHLGAAFVVALNAATATALYVGVQKLMGIPVSSDTILGICLGCVVAVRVVPKTKR</sequence>
<keyword evidence="3" id="KW-1185">Reference proteome</keyword>
<proteinExistence type="predicted"/>
<protein>
    <submittedName>
        <fullName evidence="2">Uncharacterized protein</fullName>
    </submittedName>
</protein>
<comment type="caution">
    <text evidence="2">The sequence shown here is derived from an EMBL/GenBank/DDBJ whole genome shotgun (WGS) entry which is preliminary data.</text>
</comment>
<evidence type="ECO:0000313" key="2">
    <source>
        <dbReference type="EMBL" id="MTH61105.1"/>
    </source>
</evidence>
<dbReference type="RefSeq" id="WP_155041048.1">
    <property type="nucleotide sequence ID" value="NZ_WMIG01000013.1"/>
</dbReference>
<accession>A0A844HSC2</accession>
<organism evidence="2 3">
    <name type="scientific">Paracoccus litorisediminis</name>
    <dbReference type="NCBI Taxonomy" id="2006130"/>
    <lineage>
        <taxon>Bacteria</taxon>
        <taxon>Pseudomonadati</taxon>
        <taxon>Pseudomonadota</taxon>
        <taxon>Alphaproteobacteria</taxon>
        <taxon>Rhodobacterales</taxon>
        <taxon>Paracoccaceae</taxon>
        <taxon>Paracoccus</taxon>
    </lineage>
</organism>
<keyword evidence="1" id="KW-0812">Transmembrane</keyword>
<reference evidence="2 3" key="1">
    <citation type="submission" date="2019-11" db="EMBL/GenBank/DDBJ databases">
        <authorList>
            <person name="Dong K."/>
        </authorList>
    </citation>
    <scope>NUCLEOTIDE SEQUENCE [LARGE SCALE GENOMIC DNA]</scope>
    <source>
        <strain evidence="2 3">NBRC 112902</strain>
    </source>
</reference>